<dbReference type="Gene3D" id="1.10.150.240">
    <property type="entry name" value="Putative phosphatase, domain 2"/>
    <property type="match status" value="1"/>
</dbReference>
<proteinExistence type="predicted"/>
<comment type="caution">
    <text evidence="1">The sequence shown here is derived from an EMBL/GenBank/DDBJ whole genome shotgun (WGS) entry which is preliminary data.</text>
</comment>
<dbReference type="EMBL" id="VASG01000004">
    <property type="protein sequence ID" value="TLP73954.1"/>
    <property type="molecule type" value="Genomic_DNA"/>
</dbReference>
<reference evidence="2" key="2">
    <citation type="submission" date="2019-06" db="EMBL/GenBank/DDBJ databases">
        <title>AzeR, a transcriptional regulator that responds to azelaic acid in Pseudomonas nitroreducens.</title>
        <authorList>
            <person name="Bez C."/>
            <person name="Javvadi S.G."/>
            <person name="Bertani I."/>
            <person name="Devescovi G."/>
            <person name="Studholme D.J."/>
            <person name="Geller A."/>
            <person name="Levy A."/>
            <person name="Venturi V."/>
        </authorList>
    </citation>
    <scope>NUCLEOTIDE SEQUENCE [LARGE SCALE GENOMIC DNA]</scope>
    <source>
        <strain evidence="2">DSM 9128</strain>
    </source>
</reference>
<dbReference type="SFLD" id="SFLDS00003">
    <property type="entry name" value="Haloacid_Dehalogenase"/>
    <property type="match status" value="1"/>
</dbReference>
<evidence type="ECO:0000313" key="2">
    <source>
        <dbReference type="Proteomes" id="UP000307510"/>
    </source>
</evidence>
<sequence>MDTVVFDLGGVLVDWNPRYLFRKVFDGDEVAMEAFLAQVCNQAWNERQDRGRPWAEAIAEAIALHPAHEPHIRAYRERWDEMLGGALEDTVQILNELHQSGVRLLALTNWSAETFPVAEERFEFLGKFEAVLVSGQEGWMKPEPEIFQLLIRRYGLAPSRTLFIDDVRKNVEAAQALGLQAIQFASARQLRNDLKAFGLPIAPSEQ</sequence>
<dbReference type="Pfam" id="PF00702">
    <property type="entry name" value="Hydrolase"/>
    <property type="match status" value="1"/>
</dbReference>
<dbReference type="Gene3D" id="3.40.50.1000">
    <property type="entry name" value="HAD superfamily/HAD-like"/>
    <property type="match status" value="1"/>
</dbReference>
<dbReference type="InterPro" id="IPR023198">
    <property type="entry name" value="PGP-like_dom2"/>
</dbReference>
<gene>
    <name evidence="1" type="ORF">FEA48_15730</name>
</gene>
<reference evidence="1 2" key="1">
    <citation type="submission" date="2019-05" db="EMBL/GenBank/DDBJ databases">
        <authorList>
            <person name="Moore K."/>
            <person name="O'Neill P."/>
            <person name="Farbos A."/>
            <person name="Studholme D.J."/>
        </authorList>
    </citation>
    <scope>NUCLEOTIDE SEQUENCE [LARGE SCALE GENOMIC DNA]</scope>
    <source>
        <strain evidence="1 2">DSM 9128</strain>
    </source>
</reference>
<protein>
    <submittedName>
        <fullName evidence="1">HAD family phosphatase</fullName>
    </submittedName>
</protein>
<dbReference type="Proteomes" id="UP000307510">
    <property type="component" value="Unassembled WGS sequence"/>
</dbReference>
<evidence type="ECO:0000313" key="1">
    <source>
        <dbReference type="EMBL" id="TLP73954.1"/>
    </source>
</evidence>
<dbReference type="AlphaFoldDB" id="A0A5R9A745"/>
<dbReference type="InterPro" id="IPR023214">
    <property type="entry name" value="HAD_sf"/>
</dbReference>
<dbReference type="InterPro" id="IPR036412">
    <property type="entry name" value="HAD-like_sf"/>
</dbReference>
<dbReference type="NCBIfam" id="TIGR01509">
    <property type="entry name" value="HAD-SF-IA-v3"/>
    <property type="match status" value="1"/>
</dbReference>
<dbReference type="InterPro" id="IPR006439">
    <property type="entry name" value="HAD-SF_hydro_IA"/>
</dbReference>
<dbReference type="CDD" id="cd02603">
    <property type="entry name" value="HAD_sEH-N_like"/>
    <property type="match status" value="1"/>
</dbReference>
<dbReference type="SUPFAM" id="SSF56784">
    <property type="entry name" value="HAD-like"/>
    <property type="match status" value="1"/>
</dbReference>
<dbReference type="SFLD" id="SFLDG01129">
    <property type="entry name" value="C1.5:_HAD__Beta-PGM__Phosphata"/>
    <property type="match status" value="1"/>
</dbReference>
<organism evidence="1 2">
    <name type="scientific">Pseudomonas nitroreducens</name>
    <dbReference type="NCBI Taxonomy" id="46680"/>
    <lineage>
        <taxon>Bacteria</taxon>
        <taxon>Pseudomonadati</taxon>
        <taxon>Pseudomonadota</taxon>
        <taxon>Gammaproteobacteria</taxon>
        <taxon>Pseudomonadales</taxon>
        <taxon>Pseudomonadaceae</taxon>
        <taxon>Pseudomonas</taxon>
    </lineage>
</organism>
<dbReference type="PANTHER" id="PTHR43611:SF3">
    <property type="entry name" value="FLAVIN MONONUCLEOTIDE HYDROLASE 1, CHLOROPLATIC"/>
    <property type="match status" value="1"/>
</dbReference>
<name>A0A5R9A745_PSENT</name>
<dbReference type="PRINTS" id="PR00413">
    <property type="entry name" value="HADHALOGNASE"/>
</dbReference>
<accession>A0A5R9A745</accession>
<dbReference type="PANTHER" id="PTHR43611">
    <property type="entry name" value="ALPHA-D-GLUCOSE 1-PHOSPHATE PHOSPHATASE"/>
    <property type="match status" value="1"/>
</dbReference>